<keyword evidence="1" id="KW-0812">Transmembrane</keyword>
<dbReference type="NCBIfam" id="NF041560">
    <property type="entry name" value="T6SS_Burk_ExIF"/>
    <property type="match status" value="1"/>
</dbReference>
<gene>
    <name evidence="2" type="ORF">ACFQNF_17145</name>
</gene>
<keyword evidence="1" id="KW-1133">Transmembrane helix</keyword>
<accession>A0ABW2R0Y0</accession>
<sequence length="237" mass="25807">MKLKTDHGIIENLQIVRTQQNILYSPHIKEAAGASAVIFAVAGMGAAAVQTSANSEGGADEVDMYSFDINGAQYAGCTRVAGFKNGDEIELVYEDREQGAEVLGLRRSSTRSIWLYPYMSRGSIAGIISGIISGIKLWLVFSSSVIVGILLLAAIAWEGGLPIHVVVDITAMGFALTAIGVSWMLPRLYRFSIAANKVFTAFGFENPKWVDLHKTSKAFRKKNNVPWNEGSGLELWY</sequence>
<dbReference type="Proteomes" id="UP001596473">
    <property type="component" value="Unassembled WGS sequence"/>
</dbReference>
<dbReference type="RefSeq" id="WP_380189131.1">
    <property type="nucleotide sequence ID" value="NZ_JBHTBQ010000035.1"/>
</dbReference>
<keyword evidence="3" id="KW-1185">Reference proteome</keyword>
<dbReference type="InterPro" id="IPR048130">
    <property type="entry name" value="T6SS_ExIF-like"/>
</dbReference>
<feature type="transmembrane region" description="Helical" evidence="1">
    <location>
        <begin position="137"/>
        <end position="157"/>
    </location>
</feature>
<evidence type="ECO:0000256" key="1">
    <source>
        <dbReference type="SAM" id="Phobius"/>
    </source>
</evidence>
<dbReference type="EMBL" id="JBHTBQ010000035">
    <property type="protein sequence ID" value="MFC7421592.1"/>
    <property type="molecule type" value="Genomic_DNA"/>
</dbReference>
<organism evidence="2 3">
    <name type="scientific">Iodobacter arcticus</name>
    <dbReference type="NCBI Taxonomy" id="590593"/>
    <lineage>
        <taxon>Bacteria</taxon>
        <taxon>Pseudomonadati</taxon>
        <taxon>Pseudomonadota</taxon>
        <taxon>Betaproteobacteria</taxon>
        <taxon>Neisseriales</taxon>
        <taxon>Chitinibacteraceae</taxon>
        <taxon>Iodobacter</taxon>
    </lineage>
</organism>
<keyword evidence="1" id="KW-0472">Membrane</keyword>
<comment type="caution">
    <text evidence="2">The sequence shown here is derived from an EMBL/GenBank/DDBJ whole genome shotgun (WGS) entry which is preliminary data.</text>
</comment>
<proteinExistence type="predicted"/>
<name>A0ABW2R0Y0_9NEIS</name>
<feature type="transmembrane region" description="Helical" evidence="1">
    <location>
        <begin position="163"/>
        <end position="185"/>
    </location>
</feature>
<evidence type="ECO:0000313" key="3">
    <source>
        <dbReference type="Proteomes" id="UP001596473"/>
    </source>
</evidence>
<protein>
    <submittedName>
        <fullName evidence="2">Type VI secretion system effector</fullName>
    </submittedName>
</protein>
<evidence type="ECO:0000313" key="2">
    <source>
        <dbReference type="EMBL" id="MFC7421592.1"/>
    </source>
</evidence>
<reference evidence="3" key="1">
    <citation type="journal article" date="2019" name="Int. J. Syst. Evol. Microbiol.">
        <title>The Global Catalogue of Microorganisms (GCM) 10K type strain sequencing project: providing services to taxonomists for standard genome sequencing and annotation.</title>
        <authorList>
            <consortium name="The Broad Institute Genomics Platform"/>
            <consortium name="The Broad Institute Genome Sequencing Center for Infectious Disease"/>
            <person name="Wu L."/>
            <person name="Ma J."/>
        </authorList>
    </citation>
    <scope>NUCLEOTIDE SEQUENCE [LARGE SCALE GENOMIC DNA]</scope>
    <source>
        <strain evidence="3">CCUG 62945</strain>
    </source>
</reference>